<dbReference type="Proteomes" id="UP000077266">
    <property type="component" value="Unassembled WGS sequence"/>
</dbReference>
<evidence type="ECO:0000313" key="3">
    <source>
        <dbReference type="Proteomes" id="UP000077266"/>
    </source>
</evidence>
<dbReference type="AlphaFoldDB" id="A0A165KXX2"/>
<dbReference type="InParanoid" id="A0A165KXX2"/>
<evidence type="ECO:0000256" key="1">
    <source>
        <dbReference type="SAM" id="MobiDB-lite"/>
    </source>
</evidence>
<gene>
    <name evidence="2" type="ORF">EXIGLDRAFT_833184</name>
</gene>
<dbReference type="OrthoDB" id="2786563at2759"/>
<name>A0A165KXX2_EXIGL</name>
<accession>A0A165KXX2</accession>
<protein>
    <submittedName>
        <fullName evidence="2">Uncharacterized protein</fullName>
    </submittedName>
</protein>
<feature type="region of interest" description="Disordered" evidence="1">
    <location>
        <begin position="743"/>
        <end position="790"/>
    </location>
</feature>
<feature type="compositionally biased region" description="Acidic residues" evidence="1">
    <location>
        <begin position="764"/>
        <end position="773"/>
    </location>
</feature>
<reference evidence="2 3" key="1">
    <citation type="journal article" date="2016" name="Mol. Biol. Evol.">
        <title>Comparative Genomics of Early-Diverging Mushroom-Forming Fungi Provides Insights into the Origins of Lignocellulose Decay Capabilities.</title>
        <authorList>
            <person name="Nagy L.G."/>
            <person name="Riley R."/>
            <person name="Tritt A."/>
            <person name="Adam C."/>
            <person name="Daum C."/>
            <person name="Floudas D."/>
            <person name="Sun H."/>
            <person name="Yadav J.S."/>
            <person name="Pangilinan J."/>
            <person name="Larsson K.H."/>
            <person name="Matsuura K."/>
            <person name="Barry K."/>
            <person name="Labutti K."/>
            <person name="Kuo R."/>
            <person name="Ohm R.A."/>
            <person name="Bhattacharya S.S."/>
            <person name="Shirouzu T."/>
            <person name="Yoshinaga Y."/>
            <person name="Martin F.M."/>
            <person name="Grigoriev I.V."/>
            <person name="Hibbett D.S."/>
        </authorList>
    </citation>
    <scope>NUCLEOTIDE SEQUENCE [LARGE SCALE GENOMIC DNA]</scope>
    <source>
        <strain evidence="2 3">HHB12029</strain>
    </source>
</reference>
<keyword evidence="3" id="KW-1185">Reference proteome</keyword>
<dbReference type="EMBL" id="KV425935">
    <property type="protein sequence ID" value="KZV97065.1"/>
    <property type="molecule type" value="Genomic_DNA"/>
</dbReference>
<evidence type="ECO:0000313" key="2">
    <source>
        <dbReference type="EMBL" id="KZV97065.1"/>
    </source>
</evidence>
<sequence>MALLDPRPRSRTWSLECIRLILGHLLNVPEQRFASLDLDEFNDRQLAALSTRGVSWDPWRLLLVCKLWREVGEPLLYYTVVVRSQAQAQTLADTFREHPALARHVRQLRLEGLYGHAGAYVLHCTAATVLDIWLEESGYNSARNTGDIAQAAALSWLNPRKAILHKEKGYYYGRIDSTPAYVAQAVARWSRLEYVNWVFGFSSEHKQERAIAVAIGTLPNLNVIAIPTRCTPKLEALKLAAISPALRRVIAHGHVTVEMMVWFASNVPSVALEGGPWSSYWSYARKELQSAVCTAIFSDDPPPDSKFKRQEDDVPIVHTKQLPGEVLDVVIGMALQPAPDDKYQDATDCRAWYDQRRSHRLLQVSRQVRELTLTYLVQRPYFGSIRNMVSFTNFMLTRPDLVHRVAALEFGQIGTRTREDSEDFWNKDRDPAEKAISNVYALTLCVTSLRNIRRIKVGSIASERVLDLSPSLLEALGTFLQLEELSGVSIGWNPSHGYRAGRLTSQCLARFRSLRILDNAMWSSTPVLSENVPWCSVFNALQTLEFRHESQRNVISELWKALALMELPLLTSFGYPDIDLAQATPFFEKHGMKLERIVLNICRSNNSAISLETLCPNVIELEFGEETNVDGYLSVQHHGVLRIIVNEWEHHLYGLAGWWRKWIENRDGGISLPPFPALKEIHTRRVNPWSSGGRDWRALADDMRVEGVIMLSARGEAWRSRLRRPGPKPVVIPDPALDAPASHPWELLRESGDGNDGVNYVVDADGDDSDVEQDYDRFTESDAASDDPLS</sequence>
<organism evidence="2 3">
    <name type="scientific">Exidia glandulosa HHB12029</name>
    <dbReference type="NCBI Taxonomy" id="1314781"/>
    <lineage>
        <taxon>Eukaryota</taxon>
        <taxon>Fungi</taxon>
        <taxon>Dikarya</taxon>
        <taxon>Basidiomycota</taxon>
        <taxon>Agaricomycotina</taxon>
        <taxon>Agaricomycetes</taxon>
        <taxon>Auriculariales</taxon>
        <taxon>Exidiaceae</taxon>
        <taxon>Exidia</taxon>
    </lineage>
</organism>
<proteinExistence type="predicted"/>